<feature type="transmembrane region" description="Helical" evidence="2">
    <location>
        <begin position="14"/>
        <end position="33"/>
    </location>
</feature>
<keyword evidence="2" id="KW-0812">Transmembrane</keyword>
<reference evidence="3" key="1">
    <citation type="submission" date="2022-04" db="EMBL/GenBank/DDBJ databases">
        <title>Mucilaginibacter sp. RS28 isolated from freshwater.</title>
        <authorList>
            <person name="Ko S.-R."/>
        </authorList>
    </citation>
    <scope>NUCLEOTIDE SEQUENCE</scope>
    <source>
        <strain evidence="3">RS28</strain>
    </source>
</reference>
<dbReference type="RefSeq" id="WP_245130523.1">
    <property type="nucleotide sequence ID" value="NZ_JALJEJ010000006.1"/>
</dbReference>
<feature type="compositionally biased region" description="Basic and acidic residues" evidence="1">
    <location>
        <begin position="603"/>
        <end position="623"/>
    </location>
</feature>
<evidence type="ECO:0000313" key="4">
    <source>
        <dbReference type="Proteomes" id="UP001139450"/>
    </source>
</evidence>
<gene>
    <name evidence="3" type="ORF">MUY27_13275</name>
</gene>
<accession>A0A9X1X3T5</accession>
<feature type="region of interest" description="Disordered" evidence="1">
    <location>
        <begin position="597"/>
        <end position="630"/>
    </location>
</feature>
<evidence type="ECO:0008006" key="5">
    <source>
        <dbReference type="Google" id="ProtNLM"/>
    </source>
</evidence>
<dbReference type="Proteomes" id="UP001139450">
    <property type="component" value="Unassembled WGS sequence"/>
</dbReference>
<evidence type="ECO:0000256" key="1">
    <source>
        <dbReference type="SAM" id="MobiDB-lite"/>
    </source>
</evidence>
<evidence type="ECO:0000313" key="3">
    <source>
        <dbReference type="EMBL" id="MCJ8210682.1"/>
    </source>
</evidence>
<keyword evidence="2" id="KW-1133">Transmembrane helix</keyword>
<protein>
    <recommendedName>
        <fullName evidence="5">DUF748 domain-containing protein</fullName>
    </recommendedName>
</protein>
<dbReference type="AlphaFoldDB" id="A0A9X1X3T5"/>
<keyword evidence="2" id="KW-0472">Membrane</keyword>
<dbReference type="EMBL" id="JALJEJ010000006">
    <property type="protein sequence ID" value="MCJ8210682.1"/>
    <property type="molecule type" value="Genomic_DNA"/>
</dbReference>
<comment type="caution">
    <text evidence="3">The sequence shown here is derived from an EMBL/GenBank/DDBJ whole genome shotgun (WGS) entry which is preliminary data.</text>
</comment>
<organism evidence="3 4">
    <name type="scientific">Mucilaginibacter straminoryzae</name>
    <dbReference type="NCBI Taxonomy" id="2932774"/>
    <lineage>
        <taxon>Bacteria</taxon>
        <taxon>Pseudomonadati</taxon>
        <taxon>Bacteroidota</taxon>
        <taxon>Sphingobacteriia</taxon>
        <taxon>Sphingobacteriales</taxon>
        <taxon>Sphingobacteriaceae</taxon>
        <taxon>Mucilaginibacter</taxon>
    </lineage>
</organism>
<sequence>MTEETTPQKRTRKWPFVLLAILLVIGGTAYYYYNRYIAGDKWKPLLETQLKHLLLNASDSLYRMDYSDFDLNLTSGDATLKDFKLIPDTAVYRKLVAEHKAPDNLFILGVKKLTIKNVGAKKAYQDKILEINQIVIDKPDLTVINKRLSFNDTVKVGKPKTPYEIVKKVFKKIKIDSIKLNDISLKYINKSNPVTKTNSLKNLDISISDIMVDSLSAKDTARFYYTRGVSLKLHNYRLATPDSLYYIKLKQIYFSTSEKQIILSKVALQPRYSKKGFYQKVRRSADRFDISSDKISLKGIDLQRFLRDQKLYTSSMNVYGANVEIYHDNHYKGVKTTKIGKDPHQALQDVALDMKLSRLNLHNANIKYAEADEKSGYTGVILFNNTNGYFLNVTNDADAKRKNPFMLAHLNTRFMNAAPLNINFRFNLASPTGAFNYNGTLGKFNGQVLDKLVKPLAMVHVKSADVQKLHFNINASNYYAKGRLEFYYQNLNIELLKKDEGKAGLQKMGLVSKLANTLVIEDSNPDKKGNFRPGPVNFVRPPTLSFFSLLYKALLDGLKPSVGFDAKTEQKVNKVVTKVTNAVEGVNNLLDKFHKFKEARKQRREERRKAKEAKKQEEAKKQQEQQNNNP</sequence>
<proteinExistence type="predicted"/>
<keyword evidence="4" id="KW-1185">Reference proteome</keyword>
<name>A0A9X1X3T5_9SPHI</name>
<evidence type="ECO:0000256" key="2">
    <source>
        <dbReference type="SAM" id="Phobius"/>
    </source>
</evidence>